<evidence type="ECO:0000256" key="1">
    <source>
        <dbReference type="ARBA" id="ARBA00022448"/>
    </source>
</evidence>
<proteinExistence type="predicted"/>
<keyword evidence="3 5" id="KW-0863">Zinc-finger</keyword>
<reference evidence="8" key="1">
    <citation type="submission" date="2024-01" db="EMBL/GenBank/DDBJ databases">
        <authorList>
            <person name="Webb A."/>
        </authorList>
    </citation>
    <scope>NUCLEOTIDE SEQUENCE</scope>
    <source>
        <strain evidence="8">Pm1</strain>
    </source>
</reference>
<evidence type="ECO:0000313" key="8">
    <source>
        <dbReference type="EMBL" id="CAK7939505.1"/>
    </source>
</evidence>
<gene>
    <name evidence="8" type="ORF">PM001_LOCUS24655</name>
</gene>
<feature type="region of interest" description="Disordered" evidence="6">
    <location>
        <begin position="1"/>
        <end position="111"/>
    </location>
</feature>
<feature type="region of interest" description="Disordered" evidence="6">
    <location>
        <begin position="362"/>
        <end position="393"/>
    </location>
</feature>
<keyword evidence="2" id="KW-0479">Metal-binding</keyword>
<dbReference type="Pfam" id="PF08718">
    <property type="entry name" value="GLTP"/>
    <property type="match status" value="1"/>
</dbReference>
<dbReference type="SUPFAM" id="SSF57903">
    <property type="entry name" value="FYVE/PHD zinc finger"/>
    <property type="match status" value="1"/>
</dbReference>
<dbReference type="AlphaFoldDB" id="A0AAV1UY63"/>
<evidence type="ECO:0000256" key="4">
    <source>
        <dbReference type="ARBA" id="ARBA00022833"/>
    </source>
</evidence>
<dbReference type="Proteomes" id="UP001162060">
    <property type="component" value="Unassembled WGS sequence"/>
</dbReference>
<dbReference type="SUPFAM" id="SSF110004">
    <property type="entry name" value="Glycolipid transfer protein, GLTP"/>
    <property type="match status" value="1"/>
</dbReference>
<dbReference type="PROSITE" id="PS50178">
    <property type="entry name" value="ZF_FYVE"/>
    <property type="match status" value="1"/>
</dbReference>
<dbReference type="InterPro" id="IPR011011">
    <property type="entry name" value="Znf_FYVE_PHD"/>
</dbReference>
<feature type="compositionally biased region" description="Acidic residues" evidence="6">
    <location>
        <begin position="89"/>
        <end position="100"/>
    </location>
</feature>
<dbReference type="FunFam" id="1.10.3520.10:FF:000005">
    <property type="entry name" value="Accelerated cell death 11"/>
    <property type="match status" value="1"/>
</dbReference>
<dbReference type="InterPro" id="IPR013083">
    <property type="entry name" value="Znf_RING/FYVE/PHD"/>
</dbReference>
<feature type="compositionally biased region" description="Low complexity" evidence="6">
    <location>
        <begin position="20"/>
        <end position="32"/>
    </location>
</feature>
<evidence type="ECO:0000256" key="6">
    <source>
        <dbReference type="SAM" id="MobiDB-lite"/>
    </source>
</evidence>
<dbReference type="Gene3D" id="1.10.3520.10">
    <property type="entry name" value="Glycolipid transfer protein"/>
    <property type="match status" value="1"/>
</dbReference>
<dbReference type="GO" id="GO:0008270">
    <property type="term" value="F:zinc ion binding"/>
    <property type="evidence" value="ECO:0007669"/>
    <property type="project" value="UniProtKB-KW"/>
</dbReference>
<dbReference type="InterPro" id="IPR014830">
    <property type="entry name" value="Glycolipid_transfer_prot_dom"/>
</dbReference>
<evidence type="ECO:0000256" key="5">
    <source>
        <dbReference type="PROSITE-ProRule" id="PRU00091"/>
    </source>
</evidence>
<feature type="domain" description="FYVE-type" evidence="7">
    <location>
        <begin position="113"/>
        <end position="168"/>
    </location>
</feature>
<evidence type="ECO:0000256" key="2">
    <source>
        <dbReference type="ARBA" id="ARBA00022723"/>
    </source>
</evidence>
<dbReference type="EMBL" id="CAKLBY020000246">
    <property type="protein sequence ID" value="CAK7939505.1"/>
    <property type="molecule type" value="Genomic_DNA"/>
</dbReference>
<name>A0AAV1UY63_9STRA</name>
<dbReference type="InterPro" id="IPR000306">
    <property type="entry name" value="Znf_FYVE"/>
</dbReference>
<sequence>MAEATAVLPPPIAAGHGGVSPPSASTTSPLLTHGSGRVAGRNLRQKVVDELKNVRVRKSPAHKDMKLMTRSSAVPPPPLPPPPLQLNDDVGEHEDHDESDAQTSGKAARGGGCSICERSFTVFRAKHTCRLCAHKICDDCSKNRMKLHRRLERKKGSRLCDPCARSYMQSETGSGEDTTGHADPDAALRLGMAMHNQDMRAHKRDKDNVVVDAGASAAFSAGHGKSRRHSVQSHNQKLTKVSYAQDKAQVNKFPGVGAVSSRGAGAGRMLKTRHNRERVQSYSSHLRTRHWMSLLLLAVLVMLRVIFYTWSADSALVSDTRASSRAQLPYSFIERALDNLLSIHTLGTYLLGLVLFDELSRPRSGNGAAKKPHTRRHRRHRHRSSSSSCEHERERALSVAGVGGRRHAPDSVIPLLPDTSHDDDLEVTVIEQKFDDEGVTVEKLVASLEEGVRKRAPDGNLSLGCFMDTCNVICGFLGVFGRATSFAGSTVGAYFTSIDHNLEMWTEPTSWKEQSVKAVIEQEVGLGVADVGGKKKPSCSRCLLRLLWFIQFVEACLRLTLLDSSDDNCYSGASKAYEETLGKRHPWLVRKGVNTALGSIPTRSHILAELHKGEGDALEPLRKAHVELLRVIAELKAIFEAHGLTDIK</sequence>
<dbReference type="SMART" id="SM00064">
    <property type="entry name" value="FYVE"/>
    <property type="match status" value="1"/>
</dbReference>
<feature type="compositionally biased region" description="Basic residues" evidence="6">
    <location>
        <begin position="370"/>
        <end position="384"/>
    </location>
</feature>
<accession>A0AAV1UY63</accession>
<evidence type="ECO:0000313" key="9">
    <source>
        <dbReference type="Proteomes" id="UP001162060"/>
    </source>
</evidence>
<dbReference type="GO" id="GO:0016020">
    <property type="term" value="C:membrane"/>
    <property type="evidence" value="ECO:0007669"/>
    <property type="project" value="TreeGrafter"/>
</dbReference>
<feature type="compositionally biased region" description="Pro residues" evidence="6">
    <location>
        <begin position="74"/>
        <end position="84"/>
    </location>
</feature>
<keyword evidence="1" id="KW-0813">Transport</keyword>
<dbReference type="InterPro" id="IPR036497">
    <property type="entry name" value="GLTP_sf"/>
</dbReference>
<dbReference type="PANTHER" id="PTHR10219:SF43">
    <property type="entry name" value="GLYCOLIPID TRANSFER PROTEIN DOMAIN-CONTAINING PROTEIN"/>
    <property type="match status" value="1"/>
</dbReference>
<dbReference type="GO" id="GO:1902387">
    <property type="term" value="F:ceramide 1-phosphate binding"/>
    <property type="evidence" value="ECO:0007669"/>
    <property type="project" value="TreeGrafter"/>
</dbReference>
<evidence type="ECO:0000259" key="7">
    <source>
        <dbReference type="PROSITE" id="PS50178"/>
    </source>
</evidence>
<protein>
    <recommendedName>
        <fullName evidence="7">FYVE-type domain-containing protein</fullName>
    </recommendedName>
</protein>
<evidence type="ECO:0000256" key="3">
    <source>
        <dbReference type="ARBA" id="ARBA00022771"/>
    </source>
</evidence>
<dbReference type="Pfam" id="PF01363">
    <property type="entry name" value="FYVE"/>
    <property type="match status" value="1"/>
</dbReference>
<organism evidence="8 9">
    <name type="scientific">Peronospora matthiolae</name>
    <dbReference type="NCBI Taxonomy" id="2874970"/>
    <lineage>
        <taxon>Eukaryota</taxon>
        <taxon>Sar</taxon>
        <taxon>Stramenopiles</taxon>
        <taxon>Oomycota</taxon>
        <taxon>Peronosporomycetes</taxon>
        <taxon>Peronosporales</taxon>
        <taxon>Peronosporaceae</taxon>
        <taxon>Peronospora</taxon>
    </lineage>
</organism>
<dbReference type="GO" id="GO:0005829">
    <property type="term" value="C:cytosol"/>
    <property type="evidence" value="ECO:0007669"/>
    <property type="project" value="TreeGrafter"/>
</dbReference>
<dbReference type="PANTHER" id="PTHR10219">
    <property type="entry name" value="GLYCOLIPID TRANSFER PROTEIN-RELATED"/>
    <property type="match status" value="1"/>
</dbReference>
<comment type="caution">
    <text evidence="8">The sequence shown here is derived from an EMBL/GenBank/DDBJ whole genome shotgun (WGS) entry which is preliminary data.</text>
</comment>
<dbReference type="InterPro" id="IPR017455">
    <property type="entry name" value="Znf_FYVE-rel"/>
</dbReference>
<dbReference type="Gene3D" id="3.30.40.10">
    <property type="entry name" value="Zinc/RING finger domain, C3HC4 (zinc finger)"/>
    <property type="match status" value="1"/>
</dbReference>
<dbReference type="GO" id="GO:1902388">
    <property type="term" value="F:ceramide 1-phosphate transfer activity"/>
    <property type="evidence" value="ECO:0007669"/>
    <property type="project" value="TreeGrafter"/>
</dbReference>
<keyword evidence="4" id="KW-0862">Zinc</keyword>